<evidence type="ECO:0000313" key="4">
    <source>
        <dbReference type="Proteomes" id="UP001196413"/>
    </source>
</evidence>
<reference evidence="3" key="1">
    <citation type="submission" date="2021-06" db="EMBL/GenBank/DDBJ databases">
        <title>Parelaphostrongylus tenuis whole genome reference sequence.</title>
        <authorList>
            <person name="Garwood T.J."/>
            <person name="Larsen P.A."/>
            <person name="Fountain-Jones N.M."/>
            <person name="Garbe J.R."/>
            <person name="Macchietto M.G."/>
            <person name="Kania S.A."/>
            <person name="Gerhold R.W."/>
            <person name="Richards J.E."/>
            <person name="Wolf T.M."/>
        </authorList>
    </citation>
    <scope>NUCLEOTIDE SEQUENCE</scope>
    <source>
        <strain evidence="3">MNPRO001-30</strain>
        <tissue evidence="3">Meninges</tissue>
    </source>
</reference>
<evidence type="ECO:0000259" key="2">
    <source>
        <dbReference type="Pfam" id="PF12234"/>
    </source>
</evidence>
<feature type="compositionally biased region" description="Basic and acidic residues" evidence="1">
    <location>
        <begin position="440"/>
        <end position="450"/>
    </location>
</feature>
<sequence length="564" mass="63920">MAGGYAAAASGIETVDECGLRYLMAMKQHEYLLLCLPIKQRMELKKNGIASSDIIWAQHSETETELLNAIPSLQKSNPTWEELRSLGIAWWLKNTSSLKICIEKIAKAAFQQNQDPMDSSLFYLALKKKNVLTHLFKTVRNQQMADFFMQDFNTDHWKKVAAKNAFVLMSKQRFQHAAAFFLLSGGLKDALQTILYKCNDLQLAMVVLRLYESDIDSQQSMLKDMLCREVFSQSVEEFEQMRGNLDDDSPLGYGASRDPYVRSMAYWIATLRTNLSDIFNFYSFLRKHPLVVRQRLADAGAQVGSTEQFLAVAKQLETLVTPSERRLYFRTAAEHMAHGCPMLALDVLSRLPKNISMVKDGSFRTLFMGQVSVTNPVADPVENSMDVDWSKPTNVISNDDLALEWSDDDNDDQFDEMEGKTSKDDTKSNEIDGVAHPNKIAKDGNHHTEGMSETPDVLAQHLKFVASLRILTEELSTLASGFEVDGGQLRYQLLIWLEKEVNVLQDLCDYRSTSDAQVDDSDEGFEPEDDADTSCSLHDAIRKDRTEIMAKLQFVRKRRKMADC</sequence>
<dbReference type="PANTHER" id="PTHR13950">
    <property type="entry name" value="RABCONNECTIN-RELATED"/>
    <property type="match status" value="1"/>
</dbReference>
<gene>
    <name evidence="3" type="ORF">KIN20_013692</name>
</gene>
<organism evidence="3 4">
    <name type="scientific">Parelaphostrongylus tenuis</name>
    <name type="common">Meningeal worm</name>
    <dbReference type="NCBI Taxonomy" id="148309"/>
    <lineage>
        <taxon>Eukaryota</taxon>
        <taxon>Metazoa</taxon>
        <taxon>Ecdysozoa</taxon>
        <taxon>Nematoda</taxon>
        <taxon>Chromadorea</taxon>
        <taxon>Rhabditida</taxon>
        <taxon>Rhabditina</taxon>
        <taxon>Rhabditomorpha</taxon>
        <taxon>Strongyloidea</taxon>
        <taxon>Metastrongylidae</taxon>
        <taxon>Parelaphostrongylus</taxon>
    </lineage>
</organism>
<protein>
    <recommendedName>
        <fullName evidence="2">RAVE complex protein Rav1 C-terminal domain-containing protein</fullName>
    </recommendedName>
</protein>
<name>A0AAD5QL70_PARTN</name>
<dbReference type="GO" id="GO:0043291">
    <property type="term" value="C:RAVE complex"/>
    <property type="evidence" value="ECO:0007669"/>
    <property type="project" value="TreeGrafter"/>
</dbReference>
<dbReference type="Proteomes" id="UP001196413">
    <property type="component" value="Unassembled WGS sequence"/>
</dbReference>
<dbReference type="InterPro" id="IPR022033">
    <property type="entry name" value="Rav1p_C"/>
</dbReference>
<feature type="region of interest" description="Disordered" evidence="1">
    <location>
        <begin position="515"/>
        <end position="535"/>
    </location>
</feature>
<proteinExistence type="predicted"/>
<dbReference type="PANTHER" id="PTHR13950:SF9">
    <property type="entry name" value="RABCONNECTIN-3A"/>
    <property type="match status" value="1"/>
</dbReference>
<feature type="compositionally biased region" description="Basic and acidic residues" evidence="1">
    <location>
        <begin position="417"/>
        <end position="430"/>
    </location>
</feature>
<evidence type="ECO:0000256" key="1">
    <source>
        <dbReference type="SAM" id="MobiDB-lite"/>
    </source>
</evidence>
<dbReference type="Pfam" id="PF12234">
    <property type="entry name" value="Rav1p_C"/>
    <property type="match status" value="1"/>
</dbReference>
<keyword evidence="4" id="KW-1185">Reference proteome</keyword>
<feature type="domain" description="RAVE complex protein Rav1 C-terminal" evidence="2">
    <location>
        <begin position="13"/>
        <end position="237"/>
    </location>
</feature>
<feature type="region of interest" description="Disordered" evidence="1">
    <location>
        <begin position="408"/>
        <end position="452"/>
    </location>
</feature>
<dbReference type="EMBL" id="JAHQIW010002671">
    <property type="protein sequence ID" value="KAJ1356068.1"/>
    <property type="molecule type" value="Genomic_DNA"/>
</dbReference>
<feature type="compositionally biased region" description="Acidic residues" evidence="1">
    <location>
        <begin position="517"/>
        <end position="532"/>
    </location>
</feature>
<dbReference type="GO" id="GO:0007035">
    <property type="term" value="P:vacuolar acidification"/>
    <property type="evidence" value="ECO:0007669"/>
    <property type="project" value="TreeGrafter"/>
</dbReference>
<dbReference type="InterPro" id="IPR052208">
    <property type="entry name" value="DmX-like/RAVE_component"/>
</dbReference>
<accession>A0AAD5QL70</accession>
<comment type="caution">
    <text evidence="3">The sequence shown here is derived from an EMBL/GenBank/DDBJ whole genome shotgun (WGS) entry which is preliminary data.</text>
</comment>
<dbReference type="AlphaFoldDB" id="A0AAD5QL70"/>
<evidence type="ECO:0000313" key="3">
    <source>
        <dbReference type="EMBL" id="KAJ1356068.1"/>
    </source>
</evidence>